<reference evidence="2 3" key="1">
    <citation type="journal article" date="2015" name="Nature">
        <title>rRNA introns, odd ribosomes, and small enigmatic genomes across a large radiation of phyla.</title>
        <authorList>
            <person name="Brown C.T."/>
            <person name="Hug L.A."/>
            <person name="Thomas B.C."/>
            <person name="Sharon I."/>
            <person name="Castelle C.J."/>
            <person name="Singh A."/>
            <person name="Wilkins M.J."/>
            <person name="Williams K.H."/>
            <person name="Banfield J.F."/>
        </authorList>
    </citation>
    <scope>NUCLEOTIDE SEQUENCE [LARGE SCALE GENOMIC DNA]</scope>
</reference>
<dbReference type="Proteomes" id="UP000034562">
    <property type="component" value="Unassembled WGS sequence"/>
</dbReference>
<feature type="transmembrane region" description="Helical" evidence="1">
    <location>
        <begin position="12"/>
        <end position="33"/>
    </location>
</feature>
<protein>
    <submittedName>
        <fullName evidence="2">Uncharacterized protein</fullName>
    </submittedName>
</protein>
<proteinExistence type="predicted"/>
<keyword evidence="1" id="KW-0812">Transmembrane</keyword>
<keyword evidence="1" id="KW-1133">Transmembrane helix</keyword>
<dbReference type="AlphaFoldDB" id="A0A0G0VG70"/>
<evidence type="ECO:0000256" key="1">
    <source>
        <dbReference type="SAM" id="Phobius"/>
    </source>
</evidence>
<sequence length="138" mass="14587">MKLVKDFDFKKMWPYIFGSFGVVILGVGTAWILSTKIINKSGSGLAAPGTKVTSTGAGVLDPKIKYTNATGILTEGGIGNEGTHHLERDGGPSQTVYLTSSALNLGSFVGKKVEVWGETLASKKAGWLMDVAKIQVVQ</sequence>
<dbReference type="EMBL" id="LBZK01000009">
    <property type="protein sequence ID" value="KKR71065.1"/>
    <property type="molecule type" value="Genomic_DNA"/>
</dbReference>
<evidence type="ECO:0000313" key="3">
    <source>
        <dbReference type="Proteomes" id="UP000034562"/>
    </source>
</evidence>
<organism evidence="2 3">
    <name type="scientific">Candidatus Woesebacteria bacterium GW2011_GWA2_40_7b</name>
    <dbReference type="NCBI Taxonomy" id="1618563"/>
    <lineage>
        <taxon>Bacteria</taxon>
        <taxon>Candidatus Woeseibacteriota</taxon>
    </lineage>
</organism>
<keyword evidence="1" id="KW-0472">Membrane</keyword>
<name>A0A0G0VG70_9BACT</name>
<accession>A0A0G0VG70</accession>
<comment type="caution">
    <text evidence="2">The sequence shown here is derived from an EMBL/GenBank/DDBJ whole genome shotgun (WGS) entry which is preliminary data.</text>
</comment>
<evidence type="ECO:0000313" key="2">
    <source>
        <dbReference type="EMBL" id="KKR71065.1"/>
    </source>
</evidence>
<gene>
    <name evidence="2" type="ORF">UU12_C0009G0009</name>
</gene>
<dbReference type="STRING" id="1618563.UU12_C0009G0009"/>